<dbReference type="AlphaFoldDB" id="A0A7N4P3L6"/>
<evidence type="ECO:0000259" key="2">
    <source>
        <dbReference type="Pfam" id="PF15017"/>
    </source>
</evidence>
<dbReference type="Pfam" id="PF15017">
    <property type="entry name" value="WRNPLPNID"/>
    <property type="match status" value="1"/>
</dbReference>
<dbReference type="Ensembl" id="ENSSHAT00000046629.1">
    <property type="protein sequence ID" value="ENSSHAP00000032701.1"/>
    <property type="gene ID" value="ENSSHAG00000027316.1"/>
</dbReference>
<dbReference type="InterPro" id="IPR042349">
    <property type="entry name" value="C9orf40-like"/>
</dbReference>
<reference evidence="3" key="2">
    <citation type="submission" date="2025-08" db="UniProtKB">
        <authorList>
            <consortium name="Ensembl"/>
        </authorList>
    </citation>
    <scope>IDENTIFICATION</scope>
</reference>
<feature type="region of interest" description="Disordered" evidence="1">
    <location>
        <begin position="16"/>
        <end position="141"/>
    </location>
</feature>
<keyword evidence="4" id="KW-1185">Reference proteome</keyword>
<dbReference type="PANTHER" id="PTHR16003:SF3">
    <property type="entry name" value="CHROMOSOME 9 C9ORF40 HOMOLOG"/>
    <property type="match status" value="1"/>
</dbReference>
<evidence type="ECO:0000256" key="1">
    <source>
        <dbReference type="SAM" id="MobiDB-lite"/>
    </source>
</evidence>
<dbReference type="GeneID" id="100917657"/>
<dbReference type="Proteomes" id="UP000007648">
    <property type="component" value="Unassembled WGS sequence"/>
</dbReference>
<dbReference type="RefSeq" id="XP_031795445.1">
    <property type="nucleotide sequence ID" value="XM_031939585.1"/>
</dbReference>
<name>A0A7N4P3L6_SARHA</name>
<feature type="compositionally biased region" description="Basic and acidic residues" evidence="1">
    <location>
        <begin position="90"/>
        <end position="107"/>
    </location>
</feature>
<dbReference type="KEGG" id="shr:100917657"/>
<dbReference type="GeneTree" id="ENSGT00390000001325"/>
<reference evidence="3" key="3">
    <citation type="submission" date="2025-09" db="UniProtKB">
        <authorList>
            <consortium name="Ensembl"/>
        </authorList>
    </citation>
    <scope>IDENTIFICATION</scope>
</reference>
<reference evidence="3 4" key="1">
    <citation type="journal article" date="2011" name="Proc. Natl. Acad. Sci. U.S.A.">
        <title>Genetic diversity and population structure of the endangered marsupial Sarcophilus harrisii (Tasmanian devil).</title>
        <authorList>
            <person name="Miller W."/>
            <person name="Hayes V.M."/>
            <person name="Ratan A."/>
            <person name="Petersen D.C."/>
            <person name="Wittekindt N.E."/>
            <person name="Miller J."/>
            <person name="Walenz B."/>
            <person name="Knight J."/>
            <person name="Qi J."/>
            <person name="Zhao F."/>
            <person name="Wang Q."/>
            <person name="Bedoya-Reina O.C."/>
            <person name="Katiyar N."/>
            <person name="Tomsho L.P."/>
            <person name="Kasson L.M."/>
            <person name="Hardie R.A."/>
            <person name="Woodbridge P."/>
            <person name="Tindall E.A."/>
            <person name="Bertelsen M.F."/>
            <person name="Dixon D."/>
            <person name="Pyecroft S."/>
            <person name="Helgen K.M."/>
            <person name="Lesk A.M."/>
            <person name="Pringle T.H."/>
            <person name="Patterson N."/>
            <person name="Zhang Y."/>
            <person name="Kreiss A."/>
            <person name="Woods G.M."/>
            <person name="Jones M.E."/>
            <person name="Schuster S.C."/>
        </authorList>
    </citation>
    <scope>NUCLEOTIDE SEQUENCE [LARGE SCALE GENOMIC DNA]</scope>
</reference>
<proteinExistence type="predicted"/>
<dbReference type="InterPro" id="IPR033461">
    <property type="entry name" value="WRNPLPNID"/>
</dbReference>
<protein>
    <recommendedName>
        <fullName evidence="2">Putative WW-binding domain-containing protein</fullName>
    </recommendedName>
</protein>
<feature type="domain" description="Putative WW-binding" evidence="2">
    <location>
        <begin position="150"/>
        <end position="174"/>
    </location>
</feature>
<gene>
    <name evidence="3" type="primary">C1H9orf40</name>
</gene>
<accession>A0A7N4P3L6</accession>
<organism evidence="3 4">
    <name type="scientific">Sarcophilus harrisii</name>
    <name type="common">Tasmanian devil</name>
    <name type="synonym">Sarcophilus laniarius</name>
    <dbReference type="NCBI Taxonomy" id="9305"/>
    <lineage>
        <taxon>Eukaryota</taxon>
        <taxon>Metazoa</taxon>
        <taxon>Chordata</taxon>
        <taxon>Craniata</taxon>
        <taxon>Vertebrata</taxon>
        <taxon>Euteleostomi</taxon>
        <taxon>Mammalia</taxon>
        <taxon>Metatheria</taxon>
        <taxon>Dasyuromorphia</taxon>
        <taxon>Dasyuridae</taxon>
        <taxon>Sarcophilus</taxon>
    </lineage>
</organism>
<feature type="compositionally biased region" description="Pro residues" evidence="1">
    <location>
        <begin position="30"/>
        <end position="42"/>
    </location>
</feature>
<dbReference type="InParanoid" id="A0A7N4P3L6"/>
<feature type="compositionally biased region" description="Low complexity" evidence="1">
    <location>
        <begin position="77"/>
        <end position="89"/>
    </location>
</feature>
<feature type="compositionally biased region" description="Basic and acidic residues" evidence="1">
    <location>
        <begin position="122"/>
        <end position="141"/>
    </location>
</feature>
<evidence type="ECO:0000313" key="3">
    <source>
        <dbReference type="Ensembl" id="ENSSHAP00000032701.1"/>
    </source>
</evidence>
<dbReference type="PANTHER" id="PTHR16003">
    <property type="entry name" value="C9ORF40 ISOFORM 1"/>
    <property type="match status" value="1"/>
</dbReference>
<sequence>MAKRRAAEPLAFHVPWKRLLPCGRLDDPEPLPPPSPWSPPGLGPRLPVNGSELRRKRKREDGAMAELLSSPSKRSGDAAGPSGPAPGDGSRMDIGESKPPAELRGPTEEPGPPTLLRTCASETERGAGEEVPRPRGSRPGEEELIEEFWQYNTFQYWRNPLPSIDLSEIEKLTEATLTSKDEGVEIDMES</sequence>
<dbReference type="CTD" id="499331"/>
<dbReference type="OrthoDB" id="8960251at2759"/>
<evidence type="ECO:0000313" key="4">
    <source>
        <dbReference type="Proteomes" id="UP000007648"/>
    </source>
</evidence>
<dbReference type="FunCoup" id="A0A7N4P3L6">
    <property type="interactions" value="292"/>
</dbReference>